<dbReference type="EMBL" id="JAWDJW010006656">
    <property type="protein sequence ID" value="KAK3063976.1"/>
    <property type="molecule type" value="Genomic_DNA"/>
</dbReference>
<proteinExistence type="predicted"/>
<comment type="caution">
    <text evidence="1">The sequence shown here is derived from an EMBL/GenBank/DDBJ whole genome shotgun (WGS) entry which is preliminary data.</text>
</comment>
<reference evidence="1" key="1">
    <citation type="submission" date="2024-09" db="EMBL/GenBank/DDBJ databases">
        <title>Black Yeasts Isolated from many extreme environments.</title>
        <authorList>
            <person name="Coleine C."/>
            <person name="Stajich J.E."/>
            <person name="Selbmann L."/>
        </authorList>
    </citation>
    <scope>NUCLEOTIDE SEQUENCE</scope>
    <source>
        <strain evidence="1">CCFEE 5737</strain>
    </source>
</reference>
<keyword evidence="2" id="KW-1185">Reference proteome</keyword>
<accession>A0ACC3D9L0</accession>
<sequence>MSLATIPTELHHLIAGYLDTDRDVNNYRLICRSTRNAIDEPKCYFWRDRFLRTFDPEQDKTARELKTLYQKRRKLLRRGAHFKTGNGKKETAVLPVIRDLINNSYAGGGTDGASPSLNYQILTTFARDQTLLSNVCRFFKKIDRTTKKQMRDAPLLQAIQIVFSHLSLSLDPVPFPTFGFEESQQAVYANYTEAPIFGGFNGLEINVAWVLHCVNFFKYHLTRAEEQTMFEAYDGLHRDEHPQGWPERLREGSHVLGRHWKGTYAYLERHEMMHIRTVKPTQQIYPDMNINGGDKALQTLTLDFPPSDVAANMPWPRVFERHLNSLPTGHKQPKTRIQHRKGMPPPPAEAENVRFQGAGWDDEQYYSAGYLNPLPPQEGIPGWQRMTMMKYFITPDGAFDADALWAYEGVVLPGGQIIVGRWWSPEEDSSDLYSGPFIFWNVDKAVALEDEDEGEGEEMDTSGVIDMLPRA</sequence>
<organism evidence="1 2">
    <name type="scientific">Coniosporium uncinatum</name>
    <dbReference type="NCBI Taxonomy" id="93489"/>
    <lineage>
        <taxon>Eukaryota</taxon>
        <taxon>Fungi</taxon>
        <taxon>Dikarya</taxon>
        <taxon>Ascomycota</taxon>
        <taxon>Pezizomycotina</taxon>
        <taxon>Dothideomycetes</taxon>
        <taxon>Dothideomycetes incertae sedis</taxon>
        <taxon>Coniosporium</taxon>
    </lineage>
</organism>
<name>A0ACC3D9L0_9PEZI</name>
<protein>
    <submittedName>
        <fullName evidence="1">Uncharacterized protein</fullName>
    </submittedName>
</protein>
<evidence type="ECO:0000313" key="2">
    <source>
        <dbReference type="Proteomes" id="UP001186974"/>
    </source>
</evidence>
<dbReference type="Proteomes" id="UP001186974">
    <property type="component" value="Unassembled WGS sequence"/>
</dbReference>
<evidence type="ECO:0000313" key="1">
    <source>
        <dbReference type="EMBL" id="KAK3063976.1"/>
    </source>
</evidence>
<gene>
    <name evidence="1" type="ORF">LTS18_011236</name>
</gene>